<sequence>MSTDDRISIEDRIRIATRARASMVRDLRPLPAPGLSPLRHRSAAPARRSRRWVTWGIPLAAAVAVVAIALSLAAIRHESTLPVKPSPPAIETQGIPRYFAAVEQVPLQVSAPKALIVGDDKTGAVIATVPAPRGVILGPVVGMADDRTFLVTGEADASSPHRKAIWYRLRIAPGTAHPYQLTKLPGSVVNGTRFAVSPDGTELAVESSPSLHLTKLAVVSLASGKTLRTWTTTTGIQLAPAAANLSWLSDGTHVTFGTVHTTSMQVRTLDVTAPGADLLADSRVLVTIPLSGAGTCETAQATPDGGTVVCATQYSFVSQSGRSADCLKYEPGFIAYSVRTGKPVRVLYRSSKPCTAGIANTVWLDASARHVIGAVRFPSVSGALDAGELGVITQARGFQQIKLPKAVIPADFESMAF</sequence>
<evidence type="ECO:0000313" key="3">
    <source>
        <dbReference type="Proteomes" id="UP000460272"/>
    </source>
</evidence>
<dbReference type="Proteomes" id="UP000460272">
    <property type="component" value="Unassembled WGS sequence"/>
</dbReference>
<dbReference type="InterPro" id="IPR011042">
    <property type="entry name" value="6-blade_b-propeller_TolB-like"/>
</dbReference>
<keyword evidence="1" id="KW-0472">Membrane</keyword>
<organism evidence="2 3">
    <name type="scientific">Trebonia kvetii</name>
    <dbReference type="NCBI Taxonomy" id="2480626"/>
    <lineage>
        <taxon>Bacteria</taxon>
        <taxon>Bacillati</taxon>
        <taxon>Actinomycetota</taxon>
        <taxon>Actinomycetes</taxon>
        <taxon>Streptosporangiales</taxon>
        <taxon>Treboniaceae</taxon>
        <taxon>Trebonia</taxon>
    </lineage>
</organism>
<evidence type="ECO:0000313" key="2">
    <source>
        <dbReference type="EMBL" id="TVZ01293.1"/>
    </source>
</evidence>
<dbReference type="OrthoDB" id="3468798at2"/>
<protein>
    <submittedName>
        <fullName evidence="2">Uncharacterized protein</fullName>
    </submittedName>
</protein>
<dbReference type="RefSeq" id="WP_145859734.1">
    <property type="nucleotide sequence ID" value="NZ_RPFW01000007.1"/>
</dbReference>
<proteinExistence type="predicted"/>
<keyword evidence="1" id="KW-1133">Transmembrane helix</keyword>
<gene>
    <name evidence="2" type="ORF">EAS64_34000</name>
</gene>
<keyword evidence="3" id="KW-1185">Reference proteome</keyword>
<dbReference type="Gene3D" id="2.120.10.30">
    <property type="entry name" value="TolB, C-terminal domain"/>
    <property type="match status" value="1"/>
</dbReference>
<keyword evidence="1" id="KW-0812">Transmembrane</keyword>
<feature type="transmembrane region" description="Helical" evidence="1">
    <location>
        <begin position="52"/>
        <end position="75"/>
    </location>
</feature>
<dbReference type="EMBL" id="RPFW01000007">
    <property type="protein sequence ID" value="TVZ01293.1"/>
    <property type="molecule type" value="Genomic_DNA"/>
</dbReference>
<dbReference type="AlphaFoldDB" id="A0A6P2BVQ5"/>
<accession>A0A6P2BVQ5</accession>
<dbReference type="SUPFAM" id="SSF82171">
    <property type="entry name" value="DPP6 N-terminal domain-like"/>
    <property type="match status" value="1"/>
</dbReference>
<reference evidence="2 3" key="1">
    <citation type="submission" date="2018-11" db="EMBL/GenBank/DDBJ databases">
        <title>Trebonia kvetii gen.nov., sp.nov., a novel acidophilic actinobacterium, and proposal of the new actinobacterial family Treboniaceae fam. nov.</title>
        <authorList>
            <person name="Rapoport D."/>
            <person name="Sagova-Mareckova M."/>
            <person name="Sedlacek I."/>
            <person name="Provaznik J."/>
            <person name="Kralova S."/>
            <person name="Pavlinic D."/>
            <person name="Benes V."/>
            <person name="Kopecky J."/>
        </authorList>
    </citation>
    <scope>NUCLEOTIDE SEQUENCE [LARGE SCALE GENOMIC DNA]</scope>
    <source>
        <strain evidence="2 3">15Tr583</strain>
    </source>
</reference>
<evidence type="ECO:0000256" key="1">
    <source>
        <dbReference type="SAM" id="Phobius"/>
    </source>
</evidence>
<name>A0A6P2BVQ5_9ACTN</name>
<comment type="caution">
    <text evidence="2">The sequence shown here is derived from an EMBL/GenBank/DDBJ whole genome shotgun (WGS) entry which is preliminary data.</text>
</comment>